<name>A0A7G7W566_9BACT</name>
<protein>
    <submittedName>
        <fullName evidence="4">Serpin family protein</fullName>
    </submittedName>
</protein>
<dbReference type="AlphaFoldDB" id="A0A7G7W566"/>
<dbReference type="Gene3D" id="2.30.39.10">
    <property type="entry name" value="Alpha-1-antitrypsin, domain 1"/>
    <property type="match status" value="1"/>
</dbReference>
<accession>A0A7G7W566</accession>
<dbReference type="InterPro" id="IPR023795">
    <property type="entry name" value="Serpin_CS"/>
</dbReference>
<gene>
    <name evidence="4" type="ORF">H4317_15290</name>
</gene>
<feature type="domain" description="Serpin" evidence="3">
    <location>
        <begin position="59"/>
        <end position="415"/>
    </location>
</feature>
<dbReference type="InterPro" id="IPR000215">
    <property type="entry name" value="Serpin_fam"/>
</dbReference>
<reference evidence="4 5" key="1">
    <citation type="submission" date="2020-08" db="EMBL/GenBank/DDBJ databases">
        <title>Hymenobacter sp. S2-20-2 genome sequencing.</title>
        <authorList>
            <person name="Jin L."/>
        </authorList>
    </citation>
    <scope>NUCLEOTIDE SEQUENCE [LARGE SCALE GENOMIC DNA]</scope>
    <source>
        <strain evidence="4 5">S2-20-2</strain>
    </source>
</reference>
<dbReference type="KEGG" id="hsk:H4317_15290"/>
<dbReference type="PROSITE" id="PS51257">
    <property type="entry name" value="PROKAR_LIPOPROTEIN"/>
    <property type="match status" value="1"/>
</dbReference>
<organism evidence="4 5">
    <name type="scientific">Hymenobacter sediminicola</name>
    <dbReference type="NCBI Taxonomy" id="2761579"/>
    <lineage>
        <taxon>Bacteria</taxon>
        <taxon>Pseudomonadati</taxon>
        <taxon>Bacteroidota</taxon>
        <taxon>Cytophagia</taxon>
        <taxon>Cytophagales</taxon>
        <taxon>Hymenobacteraceae</taxon>
        <taxon>Hymenobacter</taxon>
    </lineage>
</organism>
<dbReference type="GO" id="GO:0005615">
    <property type="term" value="C:extracellular space"/>
    <property type="evidence" value="ECO:0007669"/>
    <property type="project" value="InterPro"/>
</dbReference>
<dbReference type="SUPFAM" id="SSF56574">
    <property type="entry name" value="Serpins"/>
    <property type="match status" value="1"/>
</dbReference>
<dbReference type="CDD" id="cd19588">
    <property type="entry name" value="serpin_miropin-like"/>
    <property type="match status" value="1"/>
</dbReference>
<keyword evidence="5" id="KW-1185">Reference proteome</keyword>
<dbReference type="InterPro" id="IPR023796">
    <property type="entry name" value="Serpin_dom"/>
</dbReference>
<dbReference type="InterPro" id="IPR036186">
    <property type="entry name" value="Serpin_sf"/>
</dbReference>
<dbReference type="PANTHER" id="PTHR11461:SF211">
    <property type="entry name" value="GH10112P-RELATED"/>
    <property type="match status" value="1"/>
</dbReference>
<evidence type="ECO:0000256" key="2">
    <source>
        <dbReference type="SAM" id="SignalP"/>
    </source>
</evidence>
<dbReference type="Pfam" id="PF00079">
    <property type="entry name" value="Serpin"/>
    <property type="match status" value="1"/>
</dbReference>
<dbReference type="PANTHER" id="PTHR11461">
    <property type="entry name" value="SERINE PROTEASE INHIBITOR, SERPIN"/>
    <property type="match status" value="1"/>
</dbReference>
<proteinExistence type="inferred from homology"/>
<dbReference type="EMBL" id="CP060202">
    <property type="protein sequence ID" value="QNH61509.1"/>
    <property type="molecule type" value="Genomic_DNA"/>
</dbReference>
<dbReference type="GO" id="GO:0004867">
    <property type="term" value="F:serine-type endopeptidase inhibitor activity"/>
    <property type="evidence" value="ECO:0007669"/>
    <property type="project" value="InterPro"/>
</dbReference>
<dbReference type="SMART" id="SM00093">
    <property type="entry name" value="SERPIN"/>
    <property type="match status" value="1"/>
</dbReference>
<sequence length="415" mass="45411">MKHFIPSRATLLSLAGAALLFSACQKEGTPEADPGNEPKTRPLTAQEVQTLSSTNDFGYRTFAALRTGAGSSNLFISPLSISAALTMTYNGADGTTKDAMRQTLGFTGQTDAAINQSFKSLFELLTTIDRTVEFAAANSIWHGQQYTLQAPFAQTNQLYFDATLRAVNFSDVSTKNAINQWVSDKTKARITSIVEQTNADDVMYLINAIYFKGSWAKKFDKTLTRKSTFHKEDGSTASVDFMTLKNGSYGYYADATKQVIDLPYGNKQFSMTVIVPSGSATLANVSSQLTSANLDTWLAAATTSTWELRMPKFRMEYKKELSSILTQLGMGEAFTERANFSRMLQNSSQGLAISKVEHKTFLEVDEEGTEAAAVTSVGVVTTSIPPTIVVDRPFLFLIREKSSNAVLFMGQLVQP</sequence>
<comment type="similarity">
    <text evidence="1">Belongs to the serpin family.</text>
</comment>
<feature type="signal peptide" evidence="2">
    <location>
        <begin position="1"/>
        <end position="22"/>
    </location>
</feature>
<dbReference type="RefSeq" id="WP_185887439.1">
    <property type="nucleotide sequence ID" value="NZ_CP060202.1"/>
</dbReference>
<feature type="chain" id="PRO_5028844378" evidence="2">
    <location>
        <begin position="23"/>
        <end position="415"/>
    </location>
</feature>
<evidence type="ECO:0000256" key="1">
    <source>
        <dbReference type="RuleBase" id="RU000411"/>
    </source>
</evidence>
<evidence type="ECO:0000313" key="4">
    <source>
        <dbReference type="EMBL" id="QNH61509.1"/>
    </source>
</evidence>
<keyword evidence="2" id="KW-0732">Signal</keyword>
<dbReference type="InterPro" id="IPR042178">
    <property type="entry name" value="Serpin_sf_1"/>
</dbReference>
<evidence type="ECO:0000259" key="3">
    <source>
        <dbReference type="SMART" id="SM00093"/>
    </source>
</evidence>
<evidence type="ECO:0000313" key="5">
    <source>
        <dbReference type="Proteomes" id="UP000515489"/>
    </source>
</evidence>
<dbReference type="PROSITE" id="PS00284">
    <property type="entry name" value="SERPIN"/>
    <property type="match status" value="1"/>
</dbReference>
<dbReference type="InterPro" id="IPR042185">
    <property type="entry name" value="Serpin_sf_2"/>
</dbReference>
<dbReference type="Proteomes" id="UP000515489">
    <property type="component" value="Chromosome"/>
</dbReference>
<dbReference type="Gene3D" id="3.30.497.10">
    <property type="entry name" value="Antithrombin, subunit I, domain 2"/>
    <property type="match status" value="1"/>
</dbReference>